<keyword evidence="2" id="KW-0812">Transmembrane</keyword>
<dbReference type="EMBL" id="AP026801">
    <property type="protein sequence ID" value="BDR57328.1"/>
    <property type="molecule type" value="Genomic_DNA"/>
</dbReference>
<keyword evidence="4" id="KW-1185">Reference proteome</keyword>
<feature type="compositionally biased region" description="Low complexity" evidence="1">
    <location>
        <begin position="92"/>
        <end position="101"/>
    </location>
</feature>
<dbReference type="Proteomes" id="UP001321804">
    <property type="component" value="Chromosome"/>
</dbReference>
<sequence length="654" mass="73984">MNCPNCGKLIPEEAQICPFCLFVIKDWKEGKVMTNDQGQVLPKYVPENEKQDVIDEESVNDEQINSRSFQHRGSGVKNEHGRTPYSAHQSHNSETNTPVTNEEPEPSISKTIEEKPTVEEKKTAAPKVEVVQSDPKPKSSYSTPQTDTFRHSRRADQIQTEAIKKKYNSSKPSVNSSTENIDSIRDFNQPDSSEYTNTINSKSSQGQFDDTPVDDITNVSFEEPQKESNKRKKAAKIVVLIFLALIIILGIFLAFNFLVRTTVGGKSIDVKDFSNLKTTIVSKENQKTSKSDPKRITIKISGYNHSSIPLKNLVILANGQAVKFQTDESTADFNDGQAELNGKVSGLKLFSNNLSLRITSDQNKKLYQSKESQVTFPFDLAGTYWEAKLKSDVNSPVKTVKFNFISDQAYEETVGVAKVPYGDTKKVKRWTSTALTGAIVQGKSNDGSIRYLTNPQQFVETEYISNFHQGKEPITRIKYKGGQIPDDLSDYRHELRLKNNKLYYFLTSDDQQGKTQIFLLDEIEPHDFTAFAKSDALPEVKQEGLTAQPKVRKEVRQRILQNFTDQLSYQMPSKNMAHLNTIFYDSPNGEQTTGLITYLSGGKDNNLMKFILYRNGRLNVYPLNSGFEVPKAYTINIYKDLKNNNFESFPDFKK</sequence>
<name>A0AAU9D1D4_9LACO</name>
<evidence type="ECO:0000313" key="3">
    <source>
        <dbReference type="EMBL" id="BDR57328.1"/>
    </source>
</evidence>
<organism evidence="3 4">
    <name type="scientific">Xylocopilactobacillus apis</name>
    <dbReference type="NCBI Taxonomy" id="2932183"/>
    <lineage>
        <taxon>Bacteria</taxon>
        <taxon>Bacillati</taxon>
        <taxon>Bacillota</taxon>
        <taxon>Bacilli</taxon>
        <taxon>Lactobacillales</taxon>
        <taxon>Lactobacillaceae</taxon>
        <taxon>Xylocopilactobacillus</taxon>
    </lineage>
</organism>
<evidence type="ECO:0000256" key="2">
    <source>
        <dbReference type="SAM" id="Phobius"/>
    </source>
</evidence>
<accession>A0AAU9D1D4</accession>
<feature type="compositionally biased region" description="Polar residues" evidence="1">
    <location>
        <begin position="169"/>
        <end position="181"/>
    </location>
</feature>
<evidence type="ECO:0008006" key="5">
    <source>
        <dbReference type="Google" id="ProtNLM"/>
    </source>
</evidence>
<feature type="transmembrane region" description="Helical" evidence="2">
    <location>
        <begin position="237"/>
        <end position="259"/>
    </location>
</feature>
<protein>
    <recommendedName>
        <fullName evidence="5">Zinc-ribbon domain-containing protein</fullName>
    </recommendedName>
</protein>
<evidence type="ECO:0000256" key="1">
    <source>
        <dbReference type="SAM" id="MobiDB-lite"/>
    </source>
</evidence>
<reference evidence="3 4" key="1">
    <citation type="journal article" date="2023" name="Microbiol. Spectr.">
        <title>Symbiosis of Carpenter Bees with Uncharacterized Lactic Acid Bacteria Showing NAD Auxotrophy.</title>
        <authorList>
            <person name="Kawasaki S."/>
            <person name="Ozawa K."/>
            <person name="Mori T."/>
            <person name="Yamamoto A."/>
            <person name="Ito M."/>
            <person name="Ohkuma M."/>
            <person name="Sakamoto M."/>
            <person name="Matsutani M."/>
        </authorList>
    </citation>
    <scope>NUCLEOTIDE SEQUENCE [LARGE SCALE GENOMIC DNA]</scope>
    <source>
        <strain evidence="3 4">KimC2</strain>
    </source>
</reference>
<keyword evidence="2" id="KW-1133">Transmembrane helix</keyword>
<feature type="compositionally biased region" description="Basic and acidic residues" evidence="1">
    <location>
        <begin position="111"/>
        <end position="123"/>
    </location>
</feature>
<feature type="region of interest" description="Disordered" evidence="1">
    <location>
        <begin position="55"/>
        <end position="214"/>
    </location>
</feature>
<gene>
    <name evidence="3" type="ORF">KIMC2_18900</name>
</gene>
<dbReference type="AlphaFoldDB" id="A0AAU9D1D4"/>
<dbReference type="KEGG" id="xak:KIMC2_18900"/>
<keyword evidence="2" id="KW-0472">Membrane</keyword>
<proteinExistence type="predicted"/>
<dbReference type="RefSeq" id="WP_317696335.1">
    <property type="nucleotide sequence ID" value="NZ_AP026801.1"/>
</dbReference>
<evidence type="ECO:0000313" key="4">
    <source>
        <dbReference type="Proteomes" id="UP001321804"/>
    </source>
</evidence>
<feature type="compositionally biased region" description="Polar residues" evidence="1">
    <location>
        <begin position="189"/>
        <end position="208"/>
    </location>
</feature>